<dbReference type="EMBL" id="PDNC01000004">
    <property type="protein sequence ID" value="PGH09470.1"/>
    <property type="molecule type" value="Genomic_DNA"/>
</dbReference>
<gene>
    <name evidence="2" type="ORF">GX51_00575</name>
</gene>
<protein>
    <submittedName>
        <fullName evidence="2">Uncharacterized protein</fullName>
    </submittedName>
</protein>
<evidence type="ECO:0000313" key="3">
    <source>
        <dbReference type="Proteomes" id="UP000224080"/>
    </source>
</evidence>
<feature type="compositionally biased region" description="Low complexity" evidence="1">
    <location>
        <begin position="61"/>
        <end position="75"/>
    </location>
</feature>
<keyword evidence="3" id="KW-1185">Reference proteome</keyword>
<evidence type="ECO:0000313" key="2">
    <source>
        <dbReference type="EMBL" id="PGH09470.1"/>
    </source>
</evidence>
<dbReference type="Proteomes" id="UP000224080">
    <property type="component" value="Unassembled WGS sequence"/>
</dbReference>
<sequence length="133" mass="14971">MPHLLAIPTNGLPYPVQLLNEYCFISYILVEPSNRSGGFGIWVSYLNDLLDPQQHNDADIQRQPQSQSQSQSQSQCNGGYLLHSPEHENGHFSKQVQDVDGDVKMSGIFDGHENRHNTEALEQVLDEILRDIG</sequence>
<accession>A0A2B7XKL5</accession>
<proteinExistence type="predicted"/>
<dbReference type="OrthoDB" id="4176449at2759"/>
<evidence type="ECO:0000256" key="1">
    <source>
        <dbReference type="SAM" id="MobiDB-lite"/>
    </source>
</evidence>
<name>A0A2B7XKL5_9EURO</name>
<dbReference type="AlphaFoldDB" id="A0A2B7XKL5"/>
<organism evidence="2 3">
    <name type="scientific">Blastomyces parvus</name>
    <dbReference type="NCBI Taxonomy" id="2060905"/>
    <lineage>
        <taxon>Eukaryota</taxon>
        <taxon>Fungi</taxon>
        <taxon>Dikarya</taxon>
        <taxon>Ascomycota</taxon>
        <taxon>Pezizomycotina</taxon>
        <taxon>Eurotiomycetes</taxon>
        <taxon>Eurotiomycetidae</taxon>
        <taxon>Onygenales</taxon>
        <taxon>Ajellomycetaceae</taxon>
        <taxon>Blastomyces</taxon>
    </lineage>
</organism>
<comment type="caution">
    <text evidence="2">The sequence shown here is derived from an EMBL/GenBank/DDBJ whole genome shotgun (WGS) entry which is preliminary data.</text>
</comment>
<reference evidence="2 3" key="1">
    <citation type="submission" date="2017-10" db="EMBL/GenBank/DDBJ databases">
        <title>Comparative genomics in systemic dimorphic fungi from Ajellomycetaceae.</title>
        <authorList>
            <person name="Munoz J.F."/>
            <person name="Mcewen J.G."/>
            <person name="Clay O.K."/>
            <person name="Cuomo C.A."/>
        </authorList>
    </citation>
    <scope>NUCLEOTIDE SEQUENCE [LARGE SCALE GENOMIC DNA]</scope>
    <source>
        <strain evidence="2 3">UAMH130</strain>
    </source>
</reference>
<feature type="region of interest" description="Disordered" evidence="1">
    <location>
        <begin position="54"/>
        <end position="93"/>
    </location>
</feature>